<dbReference type="AlphaFoldDB" id="A0A1Q2MC05"/>
<keyword evidence="2" id="KW-0963">Cytoplasm</keyword>
<dbReference type="Proteomes" id="UP000188181">
    <property type="component" value="Chromosome"/>
</dbReference>
<dbReference type="HAMAP" id="MF_01477">
    <property type="entry name" value="Iojap_RsfS"/>
    <property type="match status" value="1"/>
</dbReference>
<dbReference type="PANTHER" id="PTHR21043">
    <property type="entry name" value="IOJAP SUPERFAMILY ORTHOLOG"/>
    <property type="match status" value="1"/>
</dbReference>
<dbReference type="GO" id="GO:0042256">
    <property type="term" value="P:cytosolic ribosome assembly"/>
    <property type="evidence" value="ECO:0007669"/>
    <property type="project" value="UniProtKB-UniRule"/>
</dbReference>
<dbReference type="GO" id="GO:0005737">
    <property type="term" value="C:cytoplasm"/>
    <property type="evidence" value="ECO:0007669"/>
    <property type="project" value="UniProtKB-SubCell"/>
</dbReference>
<accession>A0A1Q2MC05</accession>
<evidence type="ECO:0000313" key="4">
    <source>
        <dbReference type="Proteomes" id="UP000188181"/>
    </source>
</evidence>
<evidence type="ECO:0000313" key="3">
    <source>
        <dbReference type="EMBL" id="AQQ69807.1"/>
    </source>
</evidence>
<evidence type="ECO:0000256" key="1">
    <source>
        <dbReference type="ARBA" id="ARBA00010574"/>
    </source>
</evidence>
<protein>
    <recommendedName>
        <fullName evidence="2">Ribosomal silencing factor RsfS</fullName>
    </recommendedName>
</protein>
<dbReference type="InterPro" id="IPR043519">
    <property type="entry name" value="NT_sf"/>
</dbReference>
<dbReference type="Gene3D" id="3.30.460.10">
    <property type="entry name" value="Beta Polymerase, domain 2"/>
    <property type="match status" value="1"/>
</dbReference>
<evidence type="ECO:0000256" key="2">
    <source>
        <dbReference type="HAMAP-Rule" id="MF_01477"/>
    </source>
</evidence>
<dbReference type="GO" id="GO:0043023">
    <property type="term" value="F:ribosomal large subunit binding"/>
    <property type="evidence" value="ECO:0007669"/>
    <property type="project" value="TreeGrafter"/>
</dbReference>
<dbReference type="KEGG" id="pbas:SMSP2_00141"/>
<dbReference type="NCBIfam" id="TIGR00090">
    <property type="entry name" value="rsfS_iojap_ybeB"/>
    <property type="match status" value="1"/>
</dbReference>
<dbReference type="PANTHER" id="PTHR21043:SF0">
    <property type="entry name" value="MITOCHONDRIAL ASSEMBLY OF RIBOSOMAL LARGE SUBUNIT PROTEIN 1"/>
    <property type="match status" value="1"/>
</dbReference>
<dbReference type="SUPFAM" id="SSF81301">
    <property type="entry name" value="Nucleotidyltransferase"/>
    <property type="match status" value="1"/>
</dbReference>
<keyword evidence="2" id="KW-0678">Repressor</keyword>
<dbReference type="RefSeq" id="WP_146682113.1">
    <property type="nucleotide sequence ID" value="NZ_CP019646.1"/>
</dbReference>
<dbReference type="Pfam" id="PF02410">
    <property type="entry name" value="RsfS"/>
    <property type="match status" value="1"/>
</dbReference>
<comment type="subunit">
    <text evidence="2">Interacts with ribosomal protein uL14 (rplN).</text>
</comment>
<dbReference type="InterPro" id="IPR004394">
    <property type="entry name" value="Iojap/RsfS/C7orf30"/>
</dbReference>
<comment type="function">
    <text evidence="2">Functions as a ribosomal silencing factor. Interacts with ribosomal protein uL14 (rplN), blocking formation of intersubunit bridge B8. Prevents association of the 30S and 50S ribosomal subunits and the formation of functional ribosomes, thus repressing translation.</text>
</comment>
<organism evidence="3 4">
    <name type="scientific">Limihaloglobus sulfuriphilus</name>
    <dbReference type="NCBI Taxonomy" id="1851148"/>
    <lineage>
        <taxon>Bacteria</taxon>
        <taxon>Pseudomonadati</taxon>
        <taxon>Planctomycetota</taxon>
        <taxon>Phycisphaerae</taxon>
        <taxon>Sedimentisphaerales</taxon>
        <taxon>Sedimentisphaeraceae</taxon>
        <taxon>Limihaloglobus</taxon>
    </lineage>
</organism>
<comment type="similarity">
    <text evidence="1 2">Belongs to the Iojap/RsfS family.</text>
</comment>
<keyword evidence="4" id="KW-1185">Reference proteome</keyword>
<dbReference type="EMBL" id="CP019646">
    <property type="protein sequence ID" value="AQQ69807.1"/>
    <property type="molecule type" value="Genomic_DNA"/>
</dbReference>
<reference evidence="4" key="1">
    <citation type="submission" date="2017-02" db="EMBL/GenBank/DDBJ databases">
        <title>Comparative genomics and description of representatives of a novel lineage of planctomycetes thriving in anoxic sediments.</title>
        <authorList>
            <person name="Spring S."/>
            <person name="Bunk B."/>
            <person name="Sproer C."/>
        </authorList>
    </citation>
    <scope>NUCLEOTIDE SEQUENCE [LARGE SCALE GENOMIC DNA]</scope>
    <source>
        <strain evidence="4">SM-Chi-D1</strain>
    </source>
</reference>
<keyword evidence="2" id="KW-0810">Translation regulation</keyword>
<comment type="subcellular location">
    <subcellularLocation>
        <location evidence="2">Cytoplasm</location>
    </subcellularLocation>
</comment>
<proteinExistence type="inferred from homology"/>
<dbReference type="OrthoDB" id="9793681at2"/>
<dbReference type="STRING" id="1851148.SMSP2_00141"/>
<name>A0A1Q2MC05_9BACT</name>
<dbReference type="GO" id="GO:0090071">
    <property type="term" value="P:negative regulation of ribosome biogenesis"/>
    <property type="evidence" value="ECO:0007669"/>
    <property type="project" value="UniProtKB-UniRule"/>
</dbReference>
<gene>
    <name evidence="2 3" type="primary">rsfS</name>
    <name evidence="3" type="ORF">SMSP2_00141</name>
</gene>
<dbReference type="GO" id="GO:0017148">
    <property type="term" value="P:negative regulation of translation"/>
    <property type="evidence" value="ECO:0007669"/>
    <property type="project" value="UniProtKB-UniRule"/>
</dbReference>
<sequence length="131" mass="14945">MIQDKEKRKQQAKEAALIAAKIAIDRNCKDVVVMDLLDRSPATDFFVIATGTSARQTRTVAEEIIRDLRGLKFRPFGKAGYEDGNWILVDFVTVVVHLFNDEYREYYDLEMLWGDAEKLDLEGITGNEADN</sequence>